<feature type="domain" description="Acyl-CoA oxidase C-alpha1" evidence="26">
    <location>
        <begin position="334"/>
        <end position="495"/>
    </location>
</feature>
<evidence type="ECO:0000313" key="28">
    <source>
        <dbReference type="RefSeq" id="XP_035658834.1"/>
    </source>
</evidence>
<comment type="catalytic activity">
    <reaction evidence="16">
        <text>glutaryl-CoA + O2 = (2E)-glutaconyl-CoA + H2O2</text>
        <dbReference type="Rhea" id="RHEA:40315"/>
        <dbReference type="ChEBI" id="CHEBI:15379"/>
        <dbReference type="ChEBI" id="CHEBI:16240"/>
        <dbReference type="ChEBI" id="CHEBI:57353"/>
        <dbReference type="ChEBI" id="CHEBI:57378"/>
    </reaction>
    <physiologicalReaction direction="left-to-right" evidence="16">
        <dbReference type="Rhea" id="RHEA:40316"/>
    </physiologicalReaction>
</comment>
<dbReference type="GeneID" id="118404017"/>
<comment type="catalytic activity">
    <reaction evidence="18">
        <text>octanoyl-CoA + O2 = (2E)-octenoyl-CoA + H2O2</text>
        <dbReference type="Rhea" id="RHEA:40175"/>
        <dbReference type="ChEBI" id="CHEBI:15379"/>
        <dbReference type="ChEBI" id="CHEBI:16240"/>
        <dbReference type="ChEBI" id="CHEBI:57386"/>
        <dbReference type="ChEBI" id="CHEBI:62242"/>
    </reaction>
    <physiologicalReaction direction="left-to-right" evidence="18">
        <dbReference type="Rhea" id="RHEA:40176"/>
    </physiologicalReaction>
</comment>
<keyword evidence="6 21" id="KW-0285">Flavoprotein</keyword>
<evidence type="ECO:0000256" key="10">
    <source>
        <dbReference type="ARBA" id="ARBA00023098"/>
    </source>
</evidence>
<evidence type="ECO:0000256" key="21">
    <source>
        <dbReference type="PIRNR" id="PIRNR000168"/>
    </source>
</evidence>
<dbReference type="InterPro" id="IPR002655">
    <property type="entry name" value="Acyl-CoA_oxidase_C"/>
</dbReference>
<name>A0A9J7KEB1_BRAFL</name>
<dbReference type="InterPro" id="IPR055060">
    <property type="entry name" value="ACOX_C_alpha1"/>
</dbReference>
<keyword evidence="7 21" id="KW-0274">FAD</keyword>
<comment type="cofactor">
    <cofactor evidence="1">
        <name>FAD</name>
        <dbReference type="ChEBI" id="CHEBI:57692"/>
    </cofactor>
</comment>
<keyword evidence="11" id="KW-0576">Peroxisome</keyword>
<evidence type="ECO:0000256" key="23">
    <source>
        <dbReference type="PIRSR" id="PIRSR000168-2"/>
    </source>
</evidence>
<comment type="catalytic activity">
    <reaction evidence="17">
        <text>dodecanoyl-CoA + O2 = (2E)-dodecenoyl-CoA + H2O2</text>
        <dbReference type="Rhea" id="RHEA:40171"/>
        <dbReference type="ChEBI" id="CHEBI:15379"/>
        <dbReference type="ChEBI" id="CHEBI:16240"/>
        <dbReference type="ChEBI" id="CHEBI:57330"/>
        <dbReference type="ChEBI" id="CHEBI:57375"/>
    </reaction>
    <physiologicalReaction direction="left-to-right" evidence="17">
        <dbReference type="Rhea" id="RHEA:40172"/>
    </physiologicalReaction>
</comment>
<sequence>MGHSRVIDLAATFLSQQCCPRGQCPIKLRSTLRAPLQPHTHTKELLAHTSLTKMAGTRTVNPDLRKERESSSFDPDKITNFLYGGPEIVKRKRELESLALNDPDYQHEDLNFLSNEQQYETQLKKGILMTKKIQKLNLTDAQDMMIYRSAVGGSDSPSFGLHVSMFLPTLYGQATQEQKDKWLKLAENYVIIGTYAQTEMGHGTFLRGLETTATYDPQTQEFVINTPTITAYKWWPGQLGKTSNYCVLMAQLYIHGKSYGPHPFMVQIRSLQDHKPLPGVIVGDIGPKFGYGPVDNGFLAFHNVRIPRENMLMKYSKVEPDGTYVKPPSTKLAYGTMVLIRANIVMNSGRALAKAVTIATRYSCVRRQSEMKPGQPEPQVLDYVTQQYKLFPYLAAAYAFWLTGQTMMSVYMTFSSQISKGDISVLPELHALSAGLKALTSWVANMGMEECRLACGGHGYSHASGLPRHYANQTPGATYEGENTVMMLQTARYLMKSYNQSLQGEKLAGSVAYLSSVQPVPAASRTRNMLDLGALCDAFRHRAARLVHEAAMQLRNERQAGKDQPDAWNATSVDLVKAAMAHSQYFVVKNFAERLTDSRLDSSISAVLTRLCQLHALHGLVTNSGDFLEDGYLTGTDVRQARRHINTLMAKLRPDAVALVDAFDFPDGILNSILGRYDGNVYQHLLEWAKASPLNKTDVHQSYHKYLKPFLEANRAKL</sequence>
<evidence type="ECO:0000256" key="11">
    <source>
        <dbReference type="ARBA" id="ARBA00023140"/>
    </source>
</evidence>
<reference evidence="27" key="1">
    <citation type="journal article" date="2020" name="Nat. Ecol. Evol.">
        <title>Deeply conserved synteny resolves early events in vertebrate evolution.</title>
        <authorList>
            <person name="Simakov O."/>
            <person name="Marletaz F."/>
            <person name="Yue J.X."/>
            <person name="O'Connell B."/>
            <person name="Jenkins J."/>
            <person name="Brandt A."/>
            <person name="Calef R."/>
            <person name="Tung C.H."/>
            <person name="Huang T.K."/>
            <person name="Schmutz J."/>
            <person name="Satoh N."/>
            <person name="Yu J.K."/>
            <person name="Putnam N.H."/>
            <person name="Green R.E."/>
            <person name="Rokhsar D.S."/>
        </authorList>
    </citation>
    <scope>NUCLEOTIDE SEQUENCE [LARGE SCALE GENOMIC DNA]</scope>
    <source>
        <strain evidence="27">S238N-H82</strain>
    </source>
</reference>
<evidence type="ECO:0000256" key="17">
    <source>
        <dbReference type="ARBA" id="ARBA00036791"/>
    </source>
</evidence>
<evidence type="ECO:0000256" key="12">
    <source>
        <dbReference type="ARBA" id="ARBA00036151"/>
    </source>
</evidence>
<dbReference type="InterPro" id="IPR029320">
    <property type="entry name" value="Acyl-CoA_ox_N"/>
</dbReference>
<evidence type="ECO:0000256" key="15">
    <source>
        <dbReference type="ARBA" id="ARBA00036444"/>
    </source>
</evidence>
<evidence type="ECO:0000256" key="13">
    <source>
        <dbReference type="ARBA" id="ARBA00036338"/>
    </source>
</evidence>
<comment type="catalytic activity">
    <reaction evidence="15">
        <text>(5Z,8Z,11Z,14Z,17Z)-eicosapentaenoyl-CoA + O2 = (2E,5Z,8Z,11Z,14Z,17Z)-eicosahexaenoyl-CoA + H2O2</text>
        <dbReference type="Rhea" id="RHEA:69643"/>
        <dbReference type="ChEBI" id="CHEBI:15379"/>
        <dbReference type="ChEBI" id="CHEBI:16240"/>
        <dbReference type="ChEBI" id="CHEBI:73862"/>
        <dbReference type="ChEBI" id="CHEBI:187901"/>
    </reaction>
    <physiologicalReaction direction="left-to-right" evidence="15">
        <dbReference type="Rhea" id="RHEA:69644"/>
    </physiologicalReaction>
</comment>
<comment type="catalytic activity">
    <reaction evidence="12">
        <text>decanoyl-CoA + O2 = (2E)-decenoyl-CoA + H2O2</text>
        <dbReference type="Rhea" id="RHEA:40179"/>
        <dbReference type="ChEBI" id="CHEBI:15379"/>
        <dbReference type="ChEBI" id="CHEBI:16240"/>
        <dbReference type="ChEBI" id="CHEBI:61406"/>
        <dbReference type="ChEBI" id="CHEBI:61430"/>
    </reaction>
    <physiologicalReaction direction="left-to-right" evidence="12">
        <dbReference type="Rhea" id="RHEA:40180"/>
    </physiologicalReaction>
</comment>
<dbReference type="Gene3D" id="1.10.540.10">
    <property type="entry name" value="Acyl-CoA dehydrogenase/oxidase, N-terminal domain"/>
    <property type="match status" value="1"/>
</dbReference>
<evidence type="ECO:0000256" key="16">
    <source>
        <dbReference type="ARBA" id="ARBA00036750"/>
    </source>
</evidence>
<dbReference type="Gene3D" id="1.20.140.10">
    <property type="entry name" value="Butyryl-CoA Dehydrogenase, subunit A, domain 3"/>
    <property type="match status" value="2"/>
</dbReference>
<keyword evidence="10" id="KW-0443">Lipid metabolism</keyword>
<evidence type="ECO:0000259" key="25">
    <source>
        <dbReference type="Pfam" id="PF14749"/>
    </source>
</evidence>
<dbReference type="GO" id="GO:0003997">
    <property type="term" value="F:acyl-CoA oxidase activity"/>
    <property type="evidence" value="ECO:0007669"/>
    <property type="project" value="InterPro"/>
</dbReference>
<feature type="domain" description="Acyl-coenzyme A oxidase N-terminal" evidence="25">
    <location>
        <begin position="74"/>
        <end position="192"/>
    </location>
</feature>
<protein>
    <recommendedName>
        <fullName evidence="21">Acyl-coenzyme A oxidase</fullName>
    </recommendedName>
</protein>
<evidence type="ECO:0000256" key="6">
    <source>
        <dbReference type="ARBA" id="ARBA00022630"/>
    </source>
</evidence>
<dbReference type="PIRSF" id="PIRSF000168">
    <property type="entry name" value="Acyl-CoA_oxidase"/>
    <property type="match status" value="1"/>
</dbReference>
<dbReference type="InterPro" id="IPR046373">
    <property type="entry name" value="Acyl-CoA_Oxase/DH_mid-dom_sf"/>
</dbReference>
<dbReference type="SUPFAM" id="SSF47203">
    <property type="entry name" value="Acyl-CoA dehydrogenase C-terminal domain-like"/>
    <property type="match status" value="2"/>
</dbReference>
<dbReference type="InterPro" id="IPR036250">
    <property type="entry name" value="AcylCo_DH-like_C"/>
</dbReference>
<dbReference type="PANTHER" id="PTHR10909">
    <property type="entry name" value="ELECTRON TRANSPORT OXIDOREDUCTASE"/>
    <property type="match status" value="1"/>
</dbReference>
<dbReference type="Proteomes" id="UP000001554">
    <property type="component" value="Chromosome 17"/>
</dbReference>
<evidence type="ECO:0000256" key="9">
    <source>
        <dbReference type="ARBA" id="ARBA00023002"/>
    </source>
</evidence>
<dbReference type="SUPFAM" id="SSF56645">
    <property type="entry name" value="Acyl-CoA dehydrogenase NM domain-like"/>
    <property type="match status" value="1"/>
</dbReference>
<keyword evidence="5" id="KW-0597">Phosphoprotein</keyword>
<keyword evidence="8" id="KW-0276">Fatty acid metabolism</keyword>
<evidence type="ECO:0000256" key="19">
    <source>
        <dbReference type="ARBA" id="ARBA00048450"/>
    </source>
</evidence>
<dbReference type="OMA" id="TFPTQEL"/>
<dbReference type="OrthoDB" id="538336at2759"/>
<gene>
    <name evidence="28" type="primary">LOC118404017</name>
</gene>
<evidence type="ECO:0000256" key="2">
    <source>
        <dbReference type="ARBA" id="ARBA00004275"/>
    </source>
</evidence>
<evidence type="ECO:0000256" key="1">
    <source>
        <dbReference type="ARBA" id="ARBA00001974"/>
    </source>
</evidence>
<comment type="pathway">
    <text evidence="3">Lipid metabolism; peroxisomal fatty acid beta-oxidation.</text>
</comment>
<dbReference type="PANTHER" id="PTHR10909:SF250">
    <property type="entry name" value="PEROXISOMAL ACYL-COENZYME A OXIDASE 1"/>
    <property type="match status" value="1"/>
</dbReference>
<evidence type="ECO:0000256" key="20">
    <source>
        <dbReference type="ARBA" id="ARBA00048946"/>
    </source>
</evidence>
<comment type="catalytic activity">
    <reaction evidence="14">
        <text>hexanoyl-CoA + O2 = (2E)-hexenoyl-CoA + H2O2</text>
        <dbReference type="Rhea" id="RHEA:40311"/>
        <dbReference type="ChEBI" id="CHEBI:15379"/>
        <dbReference type="ChEBI" id="CHEBI:16240"/>
        <dbReference type="ChEBI" id="CHEBI:62077"/>
        <dbReference type="ChEBI" id="CHEBI:62620"/>
    </reaction>
    <physiologicalReaction direction="left-to-right" evidence="14">
        <dbReference type="Rhea" id="RHEA:40312"/>
    </physiologicalReaction>
</comment>
<dbReference type="GO" id="GO:0005504">
    <property type="term" value="F:fatty acid binding"/>
    <property type="evidence" value="ECO:0000318"/>
    <property type="project" value="GO_Central"/>
</dbReference>
<dbReference type="GO" id="GO:0050660">
    <property type="term" value="F:flavin adenine dinucleotide binding"/>
    <property type="evidence" value="ECO:0000318"/>
    <property type="project" value="GO_Central"/>
</dbReference>
<accession>A0A9J7KEB1</accession>
<dbReference type="GO" id="GO:0000038">
    <property type="term" value="P:very long-chain fatty acid metabolic process"/>
    <property type="evidence" value="ECO:0000318"/>
    <property type="project" value="GO_Central"/>
</dbReference>
<dbReference type="Gene3D" id="2.40.110.10">
    <property type="entry name" value="Butyryl-CoA Dehydrogenase, subunit A, domain 2"/>
    <property type="match status" value="1"/>
</dbReference>
<evidence type="ECO:0000259" key="26">
    <source>
        <dbReference type="Pfam" id="PF22924"/>
    </source>
</evidence>
<evidence type="ECO:0000256" key="22">
    <source>
        <dbReference type="PIRSR" id="PIRSR000168-1"/>
    </source>
</evidence>
<dbReference type="RefSeq" id="XP_035658834.1">
    <property type="nucleotide sequence ID" value="XM_035802941.1"/>
</dbReference>
<evidence type="ECO:0000256" key="18">
    <source>
        <dbReference type="ARBA" id="ARBA00048334"/>
    </source>
</evidence>
<dbReference type="FunFam" id="1.10.540.10:FF:000006">
    <property type="entry name" value="Acyl-coenzyme A oxidase"/>
    <property type="match status" value="1"/>
</dbReference>
<comment type="subcellular location">
    <subcellularLocation>
        <location evidence="2">Peroxisome</location>
    </subcellularLocation>
</comment>
<dbReference type="GO" id="GO:0005777">
    <property type="term" value="C:peroxisome"/>
    <property type="evidence" value="ECO:0000318"/>
    <property type="project" value="GO_Central"/>
</dbReference>
<evidence type="ECO:0000313" key="27">
    <source>
        <dbReference type="Proteomes" id="UP000001554"/>
    </source>
</evidence>
<dbReference type="FunFam" id="1.20.140.10:FF:000007">
    <property type="entry name" value="Acyl-coenzyme A oxidase"/>
    <property type="match status" value="1"/>
</dbReference>
<keyword evidence="27" id="KW-1185">Reference proteome</keyword>
<dbReference type="FunFam" id="1.20.140.10:FF:000005">
    <property type="entry name" value="Acyl-coenzyme A oxidase"/>
    <property type="match status" value="1"/>
</dbReference>
<evidence type="ECO:0000256" key="8">
    <source>
        <dbReference type="ARBA" id="ARBA00022832"/>
    </source>
</evidence>
<feature type="binding site" evidence="23">
    <location>
        <position position="237"/>
    </location>
    <ligand>
        <name>FAD</name>
        <dbReference type="ChEBI" id="CHEBI:57692"/>
    </ligand>
</feature>
<reference evidence="28" key="2">
    <citation type="submission" date="2025-08" db="UniProtKB">
        <authorList>
            <consortium name="RefSeq"/>
        </authorList>
    </citation>
    <scope>IDENTIFICATION</scope>
    <source>
        <strain evidence="28">S238N-H82</strain>
        <tissue evidence="28">Testes</tissue>
    </source>
</reference>
<comment type="catalytic activity">
    <reaction evidence="19">
        <text>octadecanoyl-CoA + O2 = (2E)-octadecenoyl-CoA + H2O2</text>
        <dbReference type="Rhea" id="RHEA:38971"/>
        <dbReference type="ChEBI" id="CHEBI:15379"/>
        <dbReference type="ChEBI" id="CHEBI:16240"/>
        <dbReference type="ChEBI" id="CHEBI:57394"/>
        <dbReference type="ChEBI" id="CHEBI:71412"/>
    </reaction>
    <physiologicalReaction direction="left-to-right" evidence="19">
        <dbReference type="Rhea" id="RHEA:38972"/>
    </physiologicalReaction>
</comment>
<comment type="similarity">
    <text evidence="4 21">Belongs to the acyl-CoA oxidase family.</text>
</comment>
<dbReference type="AlphaFoldDB" id="A0A9J7KEB1"/>
<dbReference type="GO" id="GO:0071949">
    <property type="term" value="F:FAD binding"/>
    <property type="evidence" value="ECO:0007669"/>
    <property type="project" value="InterPro"/>
</dbReference>
<dbReference type="GO" id="GO:0033540">
    <property type="term" value="P:fatty acid beta-oxidation using acyl-CoA oxidase"/>
    <property type="evidence" value="ECO:0000318"/>
    <property type="project" value="GO_Central"/>
</dbReference>
<dbReference type="FunFam" id="2.40.110.10:FF:000003">
    <property type="entry name" value="Acyl-coenzyme A oxidase"/>
    <property type="match status" value="1"/>
</dbReference>
<feature type="binding site" evidence="23">
    <location>
        <position position="198"/>
    </location>
    <ligand>
        <name>FAD</name>
        <dbReference type="ChEBI" id="CHEBI:57692"/>
    </ligand>
</feature>
<dbReference type="KEGG" id="bfo:118404017"/>
<evidence type="ECO:0000259" key="24">
    <source>
        <dbReference type="Pfam" id="PF01756"/>
    </source>
</evidence>
<comment type="catalytic activity">
    <reaction evidence="20">
        <text>tetradecanoyl-CoA + O2 = (2E)-tetradecenoyl-CoA + H2O2</text>
        <dbReference type="Rhea" id="RHEA:40183"/>
        <dbReference type="ChEBI" id="CHEBI:15379"/>
        <dbReference type="ChEBI" id="CHEBI:16240"/>
        <dbReference type="ChEBI" id="CHEBI:57385"/>
        <dbReference type="ChEBI" id="CHEBI:61405"/>
    </reaction>
    <physiologicalReaction direction="left-to-right" evidence="20">
        <dbReference type="Rhea" id="RHEA:40184"/>
    </physiologicalReaction>
</comment>
<dbReference type="Pfam" id="PF01756">
    <property type="entry name" value="ACOX"/>
    <property type="match status" value="1"/>
</dbReference>
<feature type="active site" description="Proton acceptor" evidence="22">
    <location>
        <position position="480"/>
    </location>
</feature>
<feature type="domain" description="Acyl-CoA oxidase C-terminal" evidence="24">
    <location>
        <begin position="533"/>
        <end position="711"/>
    </location>
</feature>
<dbReference type="InterPro" id="IPR037069">
    <property type="entry name" value="AcylCoA_DH/ox_N_sf"/>
</dbReference>
<evidence type="ECO:0000256" key="5">
    <source>
        <dbReference type="ARBA" id="ARBA00022553"/>
    </source>
</evidence>
<dbReference type="InterPro" id="IPR012258">
    <property type="entry name" value="Acyl-CoA_oxidase"/>
</dbReference>
<evidence type="ECO:0000256" key="14">
    <source>
        <dbReference type="ARBA" id="ARBA00036399"/>
    </source>
</evidence>
<evidence type="ECO:0000256" key="3">
    <source>
        <dbReference type="ARBA" id="ARBA00004846"/>
    </source>
</evidence>
<dbReference type="InterPro" id="IPR009100">
    <property type="entry name" value="AcylCoA_DH/oxidase_NM_dom_sf"/>
</dbReference>
<comment type="catalytic activity">
    <reaction evidence="13">
        <text>(6Z,9Z,12Z,15Z,18Z,21Z)-tetracosahexaenoyl-CoA + O2 = (2E,6Z,9Z,12Z,15Z,18Z,21Z)-tetracosaheptaenoyl-CoA + H2O2</text>
        <dbReference type="Rhea" id="RHEA:39119"/>
        <dbReference type="ChEBI" id="CHEBI:15379"/>
        <dbReference type="ChEBI" id="CHEBI:16240"/>
        <dbReference type="ChEBI" id="CHEBI:74086"/>
        <dbReference type="ChEBI" id="CHEBI:76360"/>
    </reaction>
    <physiologicalReaction direction="left-to-right" evidence="13">
        <dbReference type="Rhea" id="RHEA:39120"/>
    </physiologicalReaction>
</comment>
<dbReference type="Pfam" id="PF14749">
    <property type="entry name" value="Acyl-CoA_ox_N"/>
    <property type="match status" value="1"/>
</dbReference>
<keyword evidence="9" id="KW-0560">Oxidoreductase</keyword>
<evidence type="ECO:0000256" key="7">
    <source>
        <dbReference type="ARBA" id="ARBA00022827"/>
    </source>
</evidence>
<proteinExistence type="inferred from homology"/>
<dbReference type="Pfam" id="PF22924">
    <property type="entry name" value="ACOX_C_alpha1"/>
    <property type="match status" value="1"/>
</dbReference>
<organism evidence="27 28">
    <name type="scientific">Branchiostoma floridae</name>
    <name type="common">Florida lancelet</name>
    <name type="synonym">Amphioxus</name>
    <dbReference type="NCBI Taxonomy" id="7739"/>
    <lineage>
        <taxon>Eukaryota</taxon>
        <taxon>Metazoa</taxon>
        <taxon>Chordata</taxon>
        <taxon>Cephalochordata</taxon>
        <taxon>Leptocardii</taxon>
        <taxon>Amphioxiformes</taxon>
        <taxon>Branchiostomatidae</taxon>
        <taxon>Branchiostoma</taxon>
    </lineage>
</organism>
<evidence type="ECO:0000256" key="4">
    <source>
        <dbReference type="ARBA" id="ARBA00006288"/>
    </source>
</evidence>